<protein>
    <submittedName>
        <fullName evidence="5">Peptidase_M28 domain-containing protein</fullName>
    </submittedName>
</protein>
<dbReference type="Pfam" id="PF04389">
    <property type="entry name" value="Peptidase_M28"/>
    <property type="match status" value="1"/>
</dbReference>
<dbReference type="STRING" id="60517.A0A0R3W0U7"/>
<dbReference type="AlphaFoldDB" id="A0A0R3W0U7"/>
<dbReference type="SUPFAM" id="SSF47672">
    <property type="entry name" value="Transferrin receptor-like dimerisation domain"/>
    <property type="match status" value="1"/>
</dbReference>
<keyword evidence="4" id="KW-1185">Reference proteome</keyword>
<name>A0A0R3W0U7_TAEAS</name>
<dbReference type="GO" id="GO:0004180">
    <property type="term" value="F:carboxypeptidase activity"/>
    <property type="evidence" value="ECO:0007669"/>
    <property type="project" value="TreeGrafter"/>
</dbReference>
<dbReference type="Gene3D" id="1.20.930.40">
    <property type="entry name" value="Transferrin receptor-like, dimerisation domain"/>
    <property type="match status" value="1"/>
</dbReference>
<accession>A0A0R3W0U7</accession>
<dbReference type="EMBL" id="UYRS01018294">
    <property type="protein sequence ID" value="VDK31625.1"/>
    <property type="molecule type" value="Genomic_DNA"/>
</dbReference>
<dbReference type="InterPro" id="IPR007484">
    <property type="entry name" value="Peptidase_M28"/>
</dbReference>
<evidence type="ECO:0000313" key="3">
    <source>
        <dbReference type="EMBL" id="VDK31625.1"/>
    </source>
</evidence>
<dbReference type="OrthoDB" id="5841748at2759"/>
<dbReference type="PANTHER" id="PTHR10404:SF46">
    <property type="entry name" value="VACUOLAR PROTEIN SORTING-ASSOCIATED PROTEIN 70"/>
    <property type="match status" value="1"/>
</dbReference>
<evidence type="ECO:0000256" key="1">
    <source>
        <dbReference type="ARBA" id="ARBA00005634"/>
    </source>
</evidence>
<feature type="domain" description="Peptidase M28" evidence="2">
    <location>
        <begin position="365"/>
        <end position="562"/>
    </location>
</feature>
<evidence type="ECO:0000259" key="2">
    <source>
        <dbReference type="Pfam" id="PF04389"/>
    </source>
</evidence>
<dbReference type="Gene3D" id="3.40.630.10">
    <property type="entry name" value="Zn peptidases"/>
    <property type="match status" value="1"/>
</dbReference>
<dbReference type="WBParaSite" id="TASK_0000331401-mRNA-1">
    <property type="protein sequence ID" value="TASK_0000331401-mRNA-1"/>
    <property type="gene ID" value="TASK_0000331401"/>
</dbReference>
<dbReference type="Gene3D" id="3.50.30.30">
    <property type="match status" value="1"/>
</dbReference>
<dbReference type="InterPro" id="IPR036757">
    <property type="entry name" value="TFR-like_dimer_dom_sf"/>
</dbReference>
<evidence type="ECO:0000313" key="4">
    <source>
        <dbReference type="Proteomes" id="UP000282613"/>
    </source>
</evidence>
<sequence>MTSVAVFTSLARVGSPPEMSLRKAFILVLFLVLSSVAAKRFSKSSWRDVYKKLYDRLPKDFPFKQLSYFAGWRLHQGGTFENSQLAGKQIKDWKRWGWPIVKTINFTVRLPRGPPEEGPWNEVVILNRSTHTEIRRAQNYVTFNCTDREPHGNGTCSFEEDFTAPAYCGFAGAGNATGRPVFVNYARSEDLAVFASAQDLCLQNIVAVARHGYNSYGSKVRQVMKRCASLGSSTLPGGMIVYRDPTDSTPDIKVFPEGIGLPNDGVAYRVSSIAKWSGDSETPGFPAIDGVYKIEGAEDQAVTPFPVQTVNYNDAEVIINGFGGKPIPKAWEPSTIRFMGPEGDNLIRLEVRNRIDEAPSTLVDVIGIMPGRGPEGEKYVIFGNHRDAWVQGASDPHSGTVVLQGIAYLLGLAYRQGWRPKRTIVIASWDAEEVGLIGSTEFTELYRNELVAKAVVYFNQDCPVKGDAVFSARADQFLEKVILDSAKSVHGPCDASMSFLKEWGKRTTRKKSTRPGTVPIGGSTDHVPFQYQLGIPSTYLQFMPKPPLYEAPSYHTAYDSVAMAVNFTDPPCSTDESLLPLHRLLIRYHFHLLLRFSSSRRLPIYPLPKAITLKRSWGGIVSHADKILPNISTRYGINLDYVSERIEAFLNASKAFEKAFDRLEKEKPRCYPVYNDILSRLSKQFITYENVTMPRHVLVDSSDTTTHYDSYFPKVRSLLKELSQSADEKSSGVVRELKTELSALVTAFTAASNLLRGGLLDSLNLVNAYFCARPC</sequence>
<dbReference type="Proteomes" id="UP000282613">
    <property type="component" value="Unassembled WGS sequence"/>
</dbReference>
<comment type="similarity">
    <text evidence="1">Belongs to the peptidase M28 family. M28B subfamily.</text>
</comment>
<dbReference type="InterPro" id="IPR039373">
    <property type="entry name" value="Peptidase_M28B"/>
</dbReference>
<organism evidence="5">
    <name type="scientific">Taenia asiatica</name>
    <name type="common">Asian tapeworm</name>
    <dbReference type="NCBI Taxonomy" id="60517"/>
    <lineage>
        <taxon>Eukaryota</taxon>
        <taxon>Metazoa</taxon>
        <taxon>Spiralia</taxon>
        <taxon>Lophotrochozoa</taxon>
        <taxon>Platyhelminthes</taxon>
        <taxon>Cestoda</taxon>
        <taxon>Eucestoda</taxon>
        <taxon>Cyclophyllidea</taxon>
        <taxon>Taeniidae</taxon>
        <taxon>Taenia</taxon>
    </lineage>
</organism>
<dbReference type="SUPFAM" id="SSF52025">
    <property type="entry name" value="PA domain"/>
    <property type="match status" value="1"/>
</dbReference>
<reference evidence="3 4" key="2">
    <citation type="submission" date="2018-11" db="EMBL/GenBank/DDBJ databases">
        <authorList>
            <consortium name="Pathogen Informatics"/>
        </authorList>
    </citation>
    <scope>NUCLEOTIDE SEQUENCE [LARGE SCALE GENOMIC DNA]</scope>
</reference>
<proteinExistence type="inferred from homology"/>
<dbReference type="FunFam" id="3.40.630.10:FF:000101">
    <property type="entry name" value="N-acetylated alpha-linked acidic dipeptidase like 1"/>
    <property type="match status" value="1"/>
</dbReference>
<dbReference type="SUPFAM" id="SSF53187">
    <property type="entry name" value="Zn-dependent exopeptidases"/>
    <property type="match status" value="1"/>
</dbReference>
<dbReference type="InterPro" id="IPR046450">
    <property type="entry name" value="PA_dom_sf"/>
</dbReference>
<reference evidence="5" key="1">
    <citation type="submission" date="2017-02" db="UniProtKB">
        <authorList>
            <consortium name="WormBaseParasite"/>
        </authorList>
    </citation>
    <scope>IDENTIFICATION</scope>
</reference>
<dbReference type="PANTHER" id="PTHR10404">
    <property type="entry name" value="N-ACETYLATED-ALPHA-LINKED ACIDIC DIPEPTIDASE"/>
    <property type="match status" value="1"/>
</dbReference>
<gene>
    <name evidence="3" type="ORF">TASK_LOCUS3315</name>
</gene>
<evidence type="ECO:0000313" key="5">
    <source>
        <dbReference type="WBParaSite" id="TASK_0000331401-mRNA-1"/>
    </source>
</evidence>